<name>A0A512RQE8_9BACT</name>
<evidence type="ECO:0000313" key="2">
    <source>
        <dbReference type="Proteomes" id="UP000321436"/>
    </source>
</evidence>
<organism evidence="1 2">
    <name type="scientific">Chitinophaga cymbidii</name>
    <dbReference type="NCBI Taxonomy" id="1096750"/>
    <lineage>
        <taxon>Bacteria</taxon>
        <taxon>Pseudomonadati</taxon>
        <taxon>Bacteroidota</taxon>
        <taxon>Chitinophagia</taxon>
        <taxon>Chitinophagales</taxon>
        <taxon>Chitinophagaceae</taxon>
        <taxon>Chitinophaga</taxon>
    </lineage>
</organism>
<dbReference type="PANTHER" id="PTHR35791">
    <property type="entry name" value="UPF0754 MEMBRANE PROTEIN YHEB"/>
    <property type="match status" value="1"/>
</dbReference>
<evidence type="ECO:0008006" key="3">
    <source>
        <dbReference type="Google" id="ProtNLM"/>
    </source>
</evidence>
<dbReference type="AlphaFoldDB" id="A0A512RQE8"/>
<dbReference type="EMBL" id="BKAU01000005">
    <property type="protein sequence ID" value="GEP97921.1"/>
    <property type="molecule type" value="Genomic_DNA"/>
</dbReference>
<dbReference type="Proteomes" id="UP000321436">
    <property type="component" value="Unassembled WGS sequence"/>
</dbReference>
<evidence type="ECO:0000313" key="1">
    <source>
        <dbReference type="EMBL" id="GEP97921.1"/>
    </source>
</evidence>
<protein>
    <recommendedName>
        <fullName evidence="3">DUF445 domain-containing protein</fullName>
    </recommendedName>
</protein>
<gene>
    <name evidence="1" type="ORF">CCY01nite_41810</name>
</gene>
<dbReference type="RefSeq" id="WP_146865973.1">
    <property type="nucleotide sequence ID" value="NZ_BKAU01000005.1"/>
</dbReference>
<comment type="caution">
    <text evidence="1">The sequence shown here is derived from an EMBL/GenBank/DDBJ whole genome shotgun (WGS) entry which is preliminary data.</text>
</comment>
<dbReference type="PANTHER" id="PTHR35791:SF1">
    <property type="entry name" value="UPF0754 MEMBRANE PROTEIN YHEB"/>
    <property type="match status" value="1"/>
</dbReference>
<proteinExistence type="predicted"/>
<reference evidence="1 2" key="1">
    <citation type="submission" date="2019-07" db="EMBL/GenBank/DDBJ databases">
        <title>Whole genome shotgun sequence of Chitinophaga cymbidii NBRC 109752.</title>
        <authorList>
            <person name="Hosoyama A."/>
            <person name="Uohara A."/>
            <person name="Ohji S."/>
            <person name="Ichikawa N."/>
        </authorList>
    </citation>
    <scope>NUCLEOTIDE SEQUENCE [LARGE SCALE GENOMIC DNA]</scope>
    <source>
        <strain evidence="1 2">NBRC 109752</strain>
    </source>
</reference>
<accession>A0A512RQE8</accession>
<dbReference type="OrthoDB" id="9787430at2"/>
<keyword evidence="2" id="KW-1185">Reference proteome</keyword>
<sequence>MLLYLIPFLGAFAGWLTSRAAVWLIFHPVKPVNLGVLTLQGIFPRQQQRLAAELGKMVSEQFFSFDDIRRKLTDPEKISAIKPLVEEHLEHFLRKKLPETMPMISMFIGDSTILQIKTTLAAELDLLFPKLIGQYLENVQNELDLQRIVSSKVAGLSVEQVEAGLHNQLGGGLAKMGWLGAGIGFVTGCLQLLIAMV</sequence>